<sequence>MDDGVLSPATMLGAQPDSAMDLDFMDELFLEGCWLEARDGPEFPNQSLPNTPLNPSFFWHTLETNGNMAMTPSQNSNQEEMQTPFFKQLEEGPVNPQSPCQSMIEDVVAYSGQSEDPTIGRELSRRWWIGPTGNDGSASSVTQRLMTALMYIREVMRNKDVLVQVWVPVNRGGRDVLTTNELFCLDPNCSRLAKYRDISVNYQFSTGEDSTEMVKGLPGRVFSGKVPEWTPDARYFTSDEYPRVGYAQQYDVSGTLALPIFEQGSRTCLGVIEVVTTDQKIRYQPDIDGICKALEAVDLRSSRNLSTENVKGCDKPYHAALPEIQEILRSACETHKLPLAQTWVSCIEQGKDGCRHSDDNYIHCVSTVDHACHVADPYIQGFHEACSEHHLLRGQGIVGRAFMTNQPCFSDDITSFFKTEYPLSHHARMFNLHAAVAIRLRSTDTSSTDFVLEFFLPLECRDPKEQKKMLNSLSLIIQQTCRSLRVVTDKEVEEETKFHVSEVIVPSDPGPSNIACFTEVQQNGNAVSMFPNKKQRKVLSVKLSKLRQHQEYSNLKSVECGEEFSVLGEGEGSFSTVGASKTREKRRAKAEKDINLQVLRKYFSGSLKDAAKSIGVCSTTLKRICRQHGIKRWPSRKIKKVGHSLQKLQRVIDSVEGASGAFQINSFYTNFPELTSPKLLGTSPFSNSKLSDQPNQENLSPEGGDFSPQATASKSPPSSCSQNSSSSQCCSSKTRQHPFSCNVAGNDDPVGDNSRDGVLKRVRSEAGLHDFCQDRTELLPRSQSQKILSEQQNLQSIPPSLKNNGRVAQVEVQRVKVAYGDEKTRFRMQSNWRYEDLVQEIAKRFSIQDMSNFDIKYLDDDSERVLLTCDDDLEECVDVCRSSQSHTIKLSLQISRHHLKGLIGRPS</sequence>
<accession>A0A498HI36</accession>
<dbReference type="STRING" id="3750.A0A498HI36"/>
<dbReference type="EMBL" id="RDQH01000342">
    <property type="protein sequence ID" value="RXH71136.1"/>
    <property type="molecule type" value="Genomic_DNA"/>
</dbReference>
<comment type="subunit">
    <text evidence="1">Homodimers and heterodimers.</text>
</comment>
<dbReference type="Pfam" id="PF00564">
    <property type="entry name" value="PB1"/>
    <property type="match status" value="1"/>
</dbReference>
<dbReference type="Proteomes" id="UP000290289">
    <property type="component" value="Chromosome 16"/>
</dbReference>
<dbReference type="InterPro" id="IPR045012">
    <property type="entry name" value="NLP"/>
</dbReference>
<dbReference type="AlphaFoldDB" id="A0A498HI36"/>
<keyword evidence="3" id="KW-0238">DNA-binding</keyword>
<dbReference type="SMART" id="SM00666">
    <property type="entry name" value="PB1"/>
    <property type="match status" value="1"/>
</dbReference>
<dbReference type="CDD" id="cd06407">
    <property type="entry name" value="PB1_NLP"/>
    <property type="match status" value="1"/>
</dbReference>
<evidence type="ECO:0000313" key="9">
    <source>
        <dbReference type="EMBL" id="RXH71136.1"/>
    </source>
</evidence>
<dbReference type="InterPro" id="IPR053793">
    <property type="entry name" value="PB1-like"/>
</dbReference>
<evidence type="ECO:0000256" key="2">
    <source>
        <dbReference type="ARBA" id="ARBA00023015"/>
    </source>
</evidence>
<dbReference type="SMR" id="A0A498HI36"/>
<dbReference type="Gene3D" id="3.10.20.90">
    <property type="entry name" value="Phosphatidylinositol 3-kinase Catalytic Subunit, Chain A, domain 1"/>
    <property type="match status" value="1"/>
</dbReference>
<evidence type="ECO:0000259" key="8">
    <source>
        <dbReference type="PROSITE" id="PS51745"/>
    </source>
</evidence>
<feature type="domain" description="RWP-RK" evidence="7">
    <location>
        <begin position="580"/>
        <end position="661"/>
    </location>
</feature>
<dbReference type="Gramene" id="mRNA:MD16G0240400">
    <property type="protein sequence ID" value="mRNA:MD16G0240400"/>
    <property type="gene ID" value="MD16G0240400"/>
</dbReference>
<dbReference type="Pfam" id="PF02042">
    <property type="entry name" value="RWP-RK"/>
    <property type="match status" value="1"/>
</dbReference>
<feature type="domain" description="PB1" evidence="8">
    <location>
        <begin position="812"/>
        <end position="895"/>
    </location>
</feature>
<feature type="compositionally biased region" description="Low complexity" evidence="6">
    <location>
        <begin position="713"/>
        <end position="727"/>
    </location>
</feature>
<proteinExistence type="predicted"/>
<dbReference type="PROSITE" id="PS51519">
    <property type="entry name" value="RWP_RK"/>
    <property type="match status" value="1"/>
</dbReference>
<evidence type="ECO:0000256" key="1">
    <source>
        <dbReference type="ARBA" id="ARBA00011726"/>
    </source>
</evidence>
<evidence type="ECO:0000259" key="7">
    <source>
        <dbReference type="PROSITE" id="PS51519"/>
    </source>
</evidence>
<evidence type="ECO:0000256" key="5">
    <source>
        <dbReference type="ARBA" id="ARBA00023242"/>
    </source>
</evidence>
<dbReference type="InterPro" id="IPR034891">
    <property type="entry name" value="PB1_NLP"/>
</dbReference>
<dbReference type="PANTHER" id="PTHR32002:SF44">
    <property type="entry name" value="PROTEIN NLP4"/>
    <property type="match status" value="1"/>
</dbReference>
<dbReference type="GO" id="GO:0003700">
    <property type="term" value="F:DNA-binding transcription factor activity"/>
    <property type="evidence" value="ECO:0007669"/>
    <property type="project" value="InterPro"/>
</dbReference>
<feature type="compositionally biased region" description="Polar residues" evidence="6">
    <location>
        <begin position="683"/>
        <end position="699"/>
    </location>
</feature>
<gene>
    <name evidence="9" type="ORF">DVH24_015758</name>
</gene>
<evidence type="ECO:0000313" key="10">
    <source>
        <dbReference type="Proteomes" id="UP000290289"/>
    </source>
</evidence>
<dbReference type="SUPFAM" id="SSF54277">
    <property type="entry name" value="CAD &amp; PB1 domains"/>
    <property type="match status" value="1"/>
</dbReference>
<dbReference type="PROSITE" id="PS51745">
    <property type="entry name" value="PB1"/>
    <property type="match status" value="1"/>
</dbReference>
<keyword evidence="10" id="KW-1185">Reference proteome</keyword>
<keyword evidence="5" id="KW-0539">Nucleus</keyword>
<keyword evidence="2" id="KW-0805">Transcription regulation</keyword>
<dbReference type="Pfam" id="PF22922">
    <property type="entry name" value="GAF_NLP"/>
    <property type="match status" value="1"/>
</dbReference>
<comment type="caution">
    <text evidence="9">The sequence shown here is derived from an EMBL/GenBank/DDBJ whole genome shotgun (WGS) entry which is preliminary data.</text>
</comment>
<keyword evidence="4" id="KW-0804">Transcription</keyword>
<dbReference type="InterPro" id="IPR003035">
    <property type="entry name" value="RWP-RK_dom"/>
</dbReference>
<evidence type="ECO:0000256" key="3">
    <source>
        <dbReference type="ARBA" id="ARBA00023125"/>
    </source>
</evidence>
<protein>
    <submittedName>
        <fullName evidence="9">Uncharacterized protein</fullName>
    </submittedName>
</protein>
<dbReference type="PANTHER" id="PTHR32002">
    <property type="entry name" value="PROTEIN NLP8"/>
    <property type="match status" value="1"/>
</dbReference>
<evidence type="ECO:0000256" key="4">
    <source>
        <dbReference type="ARBA" id="ARBA00023163"/>
    </source>
</evidence>
<reference evidence="9 10" key="1">
    <citation type="submission" date="2018-10" db="EMBL/GenBank/DDBJ databases">
        <title>A high-quality apple genome assembly.</title>
        <authorList>
            <person name="Hu J."/>
        </authorList>
    </citation>
    <scope>NUCLEOTIDE SEQUENCE [LARGE SCALE GENOMIC DNA]</scope>
    <source>
        <strain evidence="10">cv. HFTH1</strain>
        <tissue evidence="9">Young leaf</tissue>
    </source>
</reference>
<name>A0A498HI36_MALDO</name>
<dbReference type="InterPro" id="IPR000270">
    <property type="entry name" value="PB1_dom"/>
</dbReference>
<evidence type="ECO:0000256" key="6">
    <source>
        <dbReference type="SAM" id="MobiDB-lite"/>
    </source>
</evidence>
<dbReference type="InterPro" id="IPR055081">
    <property type="entry name" value="NLP1-9_GAF"/>
</dbReference>
<organism evidence="9 10">
    <name type="scientific">Malus domestica</name>
    <name type="common">Apple</name>
    <name type="synonym">Pyrus malus</name>
    <dbReference type="NCBI Taxonomy" id="3750"/>
    <lineage>
        <taxon>Eukaryota</taxon>
        <taxon>Viridiplantae</taxon>
        <taxon>Streptophyta</taxon>
        <taxon>Embryophyta</taxon>
        <taxon>Tracheophyta</taxon>
        <taxon>Spermatophyta</taxon>
        <taxon>Magnoliopsida</taxon>
        <taxon>eudicotyledons</taxon>
        <taxon>Gunneridae</taxon>
        <taxon>Pentapetalae</taxon>
        <taxon>rosids</taxon>
        <taxon>fabids</taxon>
        <taxon>Rosales</taxon>
        <taxon>Rosaceae</taxon>
        <taxon>Amygdaloideae</taxon>
        <taxon>Maleae</taxon>
        <taxon>Malus</taxon>
    </lineage>
</organism>
<dbReference type="GO" id="GO:0003677">
    <property type="term" value="F:DNA binding"/>
    <property type="evidence" value="ECO:0007669"/>
    <property type="project" value="UniProtKB-KW"/>
</dbReference>
<feature type="region of interest" description="Disordered" evidence="6">
    <location>
        <begin position="682"/>
        <end position="727"/>
    </location>
</feature>